<dbReference type="Proteomes" id="UP000591131">
    <property type="component" value="Unassembled WGS sequence"/>
</dbReference>
<keyword evidence="2" id="KW-1185">Reference proteome</keyword>
<evidence type="ECO:0000313" key="1">
    <source>
        <dbReference type="EMBL" id="KAF4674239.1"/>
    </source>
</evidence>
<evidence type="ECO:0000313" key="2">
    <source>
        <dbReference type="Proteomes" id="UP000591131"/>
    </source>
</evidence>
<name>A0A7J6MRK1_PERCH</name>
<dbReference type="EMBL" id="JAAPAO010000067">
    <property type="protein sequence ID" value="KAF4674239.1"/>
    <property type="molecule type" value="Genomic_DNA"/>
</dbReference>
<comment type="caution">
    <text evidence="1">The sequence shown here is derived from an EMBL/GenBank/DDBJ whole genome shotgun (WGS) entry which is preliminary data.</text>
</comment>
<gene>
    <name evidence="1" type="ORF">FOL47_009519</name>
</gene>
<dbReference type="SUPFAM" id="SSF53335">
    <property type="entry name" value="S-adenosyl-L-methionine-dependent methyltransferases"/>
    <property type="match status" value="1"/>
</dbReference>
<accession>A0A7J6MRK1</accession>
<reference evidence="1 2" key="1">
    <citation type="submission" date="2020-04" db="EMBL/GenBank/DDBJ databases">
        <title>Perkinsus chesapeaki whole genome sequence.</title>
        <authorList>
            <person name="Bogema D.R."/>
        </authorList>
    </citation>
    <scope>NUCLEOTIDE SEQUENCE [LARGE SCALE GENOMIC DNA]</scope>
    <source>
        <strain evidence="1">ATCC PRA-425</strain>
    </source>
</reference>
<dbReference type="OrthoDB" id="406773at2759"/>
<proteinExistence type="predicted"/>
<evidence type="ECO:0008006" key="3">
    <source>
        <dbReference type="Google" id="ProtNLM"/>
    </source>
</evidence>
<organism evidence="1 2">
    <name type="scientific">Perkinsus chesapeaki</name>
    <name type="common">Clam parasite</name>
    <name type="synonym">Perkinsus andrewsi</name>
    <dbReference type="NCBI Taxonomy" id="330153"/>
    <lineage>
        <taxon>Eukaryota</taxon>
        <taxon>Sar</taxon>
        <taxon>Alveolata</taxon>
        <taxon>Perkinsozoa</taxon>
        <taxon>Perkinsea</taxon>
        <taxon>Perkinsida</taxon>
        <taxon>Perkinsidae</taxon>
        <taxon>Perkinsus</taxon>
    </lineage>
</organism>
<sequence>MPGVLEMTSYLVGSLLCALGNSIDLAVHWNNVPAMLLPVLDEQLSHSNFTSVEEYLRTNIVSAERRVYTVPQAKTFLAALLHFRGYTQAHSDEADELLLELLQGPAEEIPILETGAWTGKDAADFHVHDNSLAAAIASVMFNETDPLYVGCGSVVDMGCGLGLYARDFENVAKSFGKDPRIVCVDGNPHTKTLSDGRCESVDLTDSTEMMKLGRFDCVMSLEVAEHIKRPLERRYLRNIVYAAAKTLFISWAKPGQGGVGHFNERSQAHVEHLLTNGFNFVRDSEVEDKLRRSALMLHFTDPRSGVMVFNRRAWDSDKRVMIDHQ</sequence>
<protein>
    <recommendedName>
        <fullName evidence="3">Hexaprenyldihydroxybenzoate methyltransferase, mitochondrial</fullName>
    </recommendedName>
</protein>
<dbReference type="InterPro" id="IPR029063">
    <property type="entry name" value="SAM-dependent_MTases_sf"/>
</dbReference>
<dbReference type="Gene3D" id="3.40.50.150">
    <property type="entry name" value="Vaccinia Virus protein VP39"/>
    <property type="match status" value="1"/>
</dbReference>
<dbReference type="AlphaFoldDB" id="A0A7J6MRK1"/>